<reference evidence="4" key="2">
    <citation type="submission" date="2012-05" db="EMBL/GenBank/DDBJ databases">
        <title>Annotation of the Genome Sequence of Fusarium oxysporum HDV247.</title>
        <authorList>
            <consortium name="The Broad Institute Genomics Platform"/>
            <person name="Ma L.-J."/>
            <person name="Corby-Kistler H."/>
            <person name="Broz K."/>
            <person name="Gale L.R."/>
            <person name="Jonkers W."/>
            <person name="O'Donnell K."/>
            <person name="Ploetz R."/>
            <person name="Steinberg C."/>
            <person name="Schwartz D.C."/>
            <person name="VanEtten H."/>
            <person name="Zhou S."/>
            <person name="Young S.K."/>
            <person name="Zeng Q."/>
            <person name="Gargeya S."/>
            <person name="Fitzgerald M."/>
            <person name="Abouelleil A."/>
            <person name="Alvarado L."/>
            <person name="Chapman S.B."/>
            <person name="Gainer-Dewar J."/>
            <person name="Goldberg J."/>
            <person name="Griggs A."/>
            <person name="Gujja S."/>
            <person name="Hansen M."/>
            <person name="Howarth C."/>
            <person name="Imamovic A."/>
            <person name="Ireland A."/>
            <person name="Larimer J."/>
            <person name="McCowan C."/>
            <person name="Murphy C."/>
            <person name="Pearson M."/>
            <person name="Poon T.W."/>
            <person name="Priest M."/>
            <person name="Roberts A."/>
            <person name="Saif S."/>
            <person name="Shea T."/>
            <person name="Sykes S."/>
            <person name="Wortman J."/>
            <person name="Nusbaum C."/>
            <person name="Birren B."/>
        </authorList>
    </citation>
    <scope>NUCLEOTIDE SEQUENCE</scope>
    <source>
        <strain evidence="4">HDV247</strain>
    </source>
</reference>
<dbReference type="AlphaFoldDB" id="W9P934"/>
<evidence type="ECO:0000256" key="2">
    <source>
        <dbReference type="ARBA" id="ARBA00023043"/>
    </source>
</evidence>
<dbReference type="EMBL" id="JH650973">
    <property type="protein sequence ID" value="EXA41674.1"/>
    <property type="molecule type" value="Genomic_DNA"/>
</dbReference>
<dbReference type="PRINTS" id="PR01415">
    <property type="entry name" value="ANKYRIN"/>
</dbReference>
<dbReference type="InterPro" id="IPR002110">
    <property type="entry name" value="Ankyrin_rpt"/>
</dbReference>
<feature type="repeat" description="ANK" evidence="3">
    <location>
        <begin position="2"/>
        <end position="35"/>
    </location>
</feature>
<dbReference type="SMART" id="SM00248">
    <property type="entry name" value="ANK"/>
    <property type="match status" value="3"/>
</dbReference>
<proteinExistence type="predicted"/>
<keyword evidence="2 3" id="KW-0040">ANK repeat</keyword>
<evidence type="ECO:0000256" key="1">
    <source>
        <dbReference type="ARBA" id="ARBA00022737"/>
    </source>
</evidence>
<dbReference type="SUPFAM" id="SSF48403">
    <property type="entry name" value="Ankyrin repeat"/>
    <property type="match status" value="1"/>
</dbReference>
<organism evidence="4">
    <name type="scientific">Fusarium oxysporum f. sp. pisi HDV247</name>
    <dbReference type="NCBI Taxonomy" id="1080344"/>
    <lineage>
        <taxon>Eukaryota</taxon>
        <taxon>Fungi</taxon>
        <taxon>Dikarya</taxon>
        <taxon>Ascomycota</taxon>
        <taxon>Pezizomycotina</taxon>
        <taxon>Sordariomycetes</taxon>
        <taxon>Hypocreomycetidae</taxon>
        <taxon>Hypocreales</taxon>
        <taxon>Nectriaceae</taxon>
        <taxon>Fusarium</taxon>
        <taxon>Fusarium oxysporum species complex</taxon>
    </lineage>
</organism>
<evidence type="ECO:0000256" key="3">
    <source>
        <dbReference type="PROSITE-ProRule" id="PRU00023"/>
    </source>
</evidence>
<dbReference type="Gene3D" id="1.25.40.20">
    <property type="entry name" value="Ankyrin repeat-containing domain"/>
    <property type="match status" value="1"/>
</dbReference>
<dbReference type="Proteomes" id="UP000030751">
    <property type="component" value="Unassembled WGS sequence"/>
</dbReference>
<reference evidence="4" key="1">
    <citation type="submission" date="2011-10" db="EMBL/GenBank/DDBJ databases">
        <title>The Genome Sequence of Fusarium oxysporum HDV247.</title>
        <authorList>
            <consortium name="The Broad Institute Genome Sequencing Platform"/>
            <person name="Ma L.-J."/>
            <person name="Gale L.R."/>
            <person name="Schwartz D.C."/>
            <person name="Zhou S."/>
            <person name="Corby-Kistler H."/>
            <person name="Young S.K."/>
            <person name="Zeng Q."/>
            <person name="Gargeya S."/>
            <person name="Fitzgerald M."/>
            <person name="Haas B."/>
            <person name="Abouelleil A."/>
            <person name="Alvarado L."/>
            <person name="Arachchi H.M."/>
            <person name="Berlin A."/>
            <person name="Brown A."/>
            <person name="Chapman S.B."/>
            <person name="Chen Z."/>
            <person name="Dunbar C."/>
            <person name="Freedman E."/>
            <person name="Gearin G."/>
            <person name="Goldberg J."/>
            <person name="Griggs A."/>
            <person name="Gujja S."/>
            <person name="Heiman D."/>
            <person name="Howarth C."/>
            <person name="Larson L."/>
            <person name="Lui A."/>
            <person name="MacDonald P.J.P."/>
            <person name="Montmayeur A."/>
            <person name="Murphy C."/>
            <person name="Neiman D."/>
            <person name="Pearson M."/>
            <person name="Priest M."/>
            <person name="Roberts A."/>
            <person name="Saif S."/>
            <person name="Shea T."/>
            <person name="Shenoy N."/>
            <person name="Sisk P."/>
            <person name="Stolte C."/>
            <person name="Sykes S."/>
            <person name="Wortman J."/>
            <person name="Nusbaum C."/>
            <person name="Birren B."/>
        </authorList>
    </citation>
    <scope>NUCLEOTIDE SEQUENCE [LARGE SCALE GENOMIC DNA]</scope>
    <source>
        <strain evidence="4">HDV247</strain>
    </source>
</reference>
<feature type="repeat" description="ANK" evidence="3">
    <location>
        <begin position="36"/>
        <end position="69"/>
    </location>
</feature>
<dbReference type="OrthoDB" id="2378324at2759"/>
<dbReference type="InterPro" id="IPR036770">
    <property type="entry name" value="Ankyrin_rpt-contain_sf"/>
</dbReference>
<dbReference type="PROSITE" id="PS50297">
    <property type="entry name" value="ANK_REP_REGION"/>
    <property type="match status" value="3"/>
</dbReference>
<dbReference type="HOGENOM" id="CLU_131625_0_0_1"/>
<evidence type="ECO:0000313" key="4">
    <source>
        <dbReference type="EMBL" id="EXA41674.1"/>
    </source>
</evidence>
<name>W9P934_FUSOX</name>
<feature type="repeat" description="ANK" evidence="3">
    <location>
        <begin position="70"/>
        <end position="102"/>
    </location>
</feature>
<gene>
    <name evidence="4" type="ORF">FOVG_10141</name>
</gene>
<dbReference type="PROSITE" id="PS50088">
    <property type="entry name" value="ANK_REPEAT"/>
    <property type="match status" value="3"/>
</dbReference>
<accession>W9P934</accession>
<dbReference type="PANTHER" id="PTHR24198:SF165">
    <property type="entry name" value="ANKYRIN REPEAT-CONTAINING PROTEIN-RELATED"/>
    <property type="match status" value="1"/>
</dbReference>
<protein>
    <submittedName>
        <fullName evidence="4">Uncharacterized protein</fullName>
    </submittedName>
</protein>
<keyword evidence="1" id="KW-0677">Repeat</keyword>
<sequence>MIGYTPLHLAAHLGVGENTIQTLVDRGYGLEAPAENGQTPLHIAAEDEDSSQTVKRLLECGANVAAVDEDDLAPLAHAIVYGCLESVRLLISHGADIKALDEEDLSECFREKPDIAEFLVELGIEVPDEDSESEG</sequence>
<dbReference type="PANTHER" id="PTHR24198">
    <property type="entry name" value="ANKYRIN REPEAT AND PROTEIN KINASE DOMAIN-CONTAINING PROTEIN"/>
    <property type="match status" value="1"/>
</dbReference>
<dbReference type="Pfam" id="PF12796">
    <property type="entry name" value="Ank_2"/>
    <property type="match status" value="1"/>
</dbReference>